<dbReference type="EMBL" id="VUOE01000002">
    <property type="protein sequence ID" value="KAA2216985.1"/>
    <property type="molecule type" value="Genomic_DNA"/>
</dbReference>
<reference evidence="2 3" key="1">
    <citation type="submission" date="2019-09" db="EMBL/GenBank/DDBJ databases">
        <authorList>
            <person name="Khan S.A."/>
            <person name="Jeon C.O."/>
            <person name="Chun B.H."/>
            <person name="Jeong S.E."/>
        </authorList>
    </citation>
    <scope>NUCLEOTIDE SEQUENCE [LARGE SCALE GENOMIC DNA]</scope>
    <source>
        <strain evidence="2 3">KCTC 42508</strain>
    </source>
</reference>
<feature type="transmembrane region" description="Helical" evidence="1">
    <location>
        <begin position="112"/>
        <end position="131"/>
    </location>
</feature>
<comment type="caution">
    <text evidence="2">The sequence shown here is derived from an EMBL/GenBank/DDBJ whole genome shotgun (WGS) entry which is preliminary data.</text>
</comment>
<gene>
    <name evidence="2" type="ORF">F0361_13440</name>
</gene>
<feature type="transmembrane region" description="Helical" evidence="1">
    <location>
        <begin position="75"/>
        <end position="92"/>
    </location>
</feature>
<evidence type="ECO:0000313" key="2">
    <source>
        <dbReference type="EMBL" id="KAA2216985.1"/>
    </source>
</evidence>
<organism evidence="2 3">
    <name type="scientific">Maribacter flavus</name>
    <dbReference type="NCBI Taxonomy" id="1658664"/>
    <lineage>
        <taxon>Bacteria</taxon>
        <taxon>Pseudomonadati</taxon>
        <taxon>Bacteroidota</taxon>
        <taxon>Flavobacteriia</taxon>
        <taxon>Flavobacteriales</taxon>
        <taxon>Flavobacteriaceae</taxon>
        <taxon>Maribacter</taxon>
    </lineage>
</organism>
<name>A0A5B2TTG5_9FLAO</name>
<dbReference type="AlphaFoldDB" id="A0A5B2TTG5"/>
<keyword evidence="1" id="KW-0812">Transmembrane</keyword>
<evidence type="ECO:0000256" key="1">
    <source>
        <dbReference type="SAM" id="Phobius"/>
    </source>
</evidence>
<accession>A0A5B2TTG5</accession>
<keyword evidence="1" id="KW-0472">Membrane</keyword>
<evidence type="ECO:0000313" key="3">
    <source>
        <dbReference type="Proteomes" id="UP000323188"/>
    </source>
</evidence>
<dbReference type="RefSeq" id="WP_154919247.1">
    <property type="nucleotide sequence ID" value="NZ_VUOE01000002.1"/>
</dbReference>
<feature type="transmembrane region" description="Helical" evidence="1">
    <location>
        <begin position="48"/>
        <end position="66"/>
    </location>
</feature>
<proteinExistence type="predicted"/>
<keyword evidence="1" id="KW-1133">Transmembrane helix</keyword>
<feature type="transmembrane region" description="Helical" evidence="1">
    <location>
        <begin position="18"/>
        <end position="36"/>
    </location>
</feature>
<sequence>MDQFLQYAKIKFMVDKRLILVYCLVYLVWGLGMNWFGTFMEIARFTYWWQVITCYILYMVPISLLLRNRPFHEQYAYGLIAMGFLEFGGYALQTSYAYPDNLLDKFFGGRTFALGMALFFALYFPAGNWLVGRIYDRIFPKATQNW</sequence>
<dbReference type="Proteomes" id="UP000323188">
    <property type="component" value="Unassembled WGS sequence"/>
</dbReference>
<protein>
    <submittedName>
        <fullName evidence="2">Uncharacterized protein</fullName>
    </submittedName>
</protein>